<evidence type="ECO:0000313" key="3">
    <source>
        <dbReference type="EMBL" id="RYO86339.1"/>
    </source>
</evidence>
<reference evidence="3 4" key="1">
    <citation type="submission" date="2018-06" db="EMBL/GenBank/DDBJ databases">
        <title>Complete Genomes of Monosporascus.</title>
        <authorList>
            <person name="Robinson A.J."/>
            <person name="Natvig D.O."/>
        </authorList>
    </citation>
    <scope>NUCLEOTIDE SEQUENCE [LARGE SCALE GENOMIC DNA]</scope>
    <source>
        <strain evidence="3 4">CBS 110550</strain>
    </source>
</reference>
<dbReference type="AlphaFoldDB" id="A0A4Q4SW43"/>
<feature type="region of interest" description="Disordered" evidence="1">
    <location>
        <begin position="265"/>
        <end position="288"/>
    </location>
</feature>
<keyword evidence="4" id="KW-1185">Reference proteome</keyword>
<dbReference type="Proteomes" id="UP000293360">
    <property type="component" value="Unassembled WGS sequence"/>
</dbReference>
<dbReference type="EMBL" id="QJNU01000786">
    <property type="protein sequence ID" value="RYO86339.1"/>
    <property type="molecule type" value="Genomic_DNA"/>
</dbReference>
<proteinExistence type="predicted"/>
<evidence type="ECO:0000256" key="1">
    <source>
        <dbReference type="SAM" id="MobiDB-lite"/>
    </source>
</evidence>
<feature type="chain" id="PRO_5020460994" evidence="2">
    <location>
        <begin position="18"/>
        <end position="327"/>
    </location>
</feature>
<comment type="caution">
    <text evidence="3">The sequence shown here is derived from an EMBL/GenBank/DDBJ whole genome shotgun (WGS) entry which is preliminary data.</text>
</comment>
<protein>
    <submittedName>
        <fullName evidence="3">Uncharacterized protein</fullName>
    </submittedName>
</protein>
<dbReference type="OrthoDB" id="4774482at2759"/>
<organism evidence="3 4">
    <name type="scientific">Monosporascus ibericus</name>
    <dbReference type="NCBI Taxonomy" id="155417"/>
    <lineage>
        <taxon>Eukaryota</taxon>
        <taxon>Fungi</taxon>
        <taxon>Dikarya</taxon>
        <taxon>Ascomycota</taxon>
        <taxon>Pezizomycotina</taxon>
        <taxon>Sordariomycetes</taxon>
        <taxon>Xylariomycetidae</taxon>
        <taxon>Xylariales</taxon>
        <taxon>Xylariales incertae sedis</taxon>
        <taxon>Monosporascus</taxon>
    </lineage>
</organism>
<gene>
    <name evidence="3" type="ORF">DL764_009018</name>
</gene>
<accession>A0A4Q4SW43</accession>
<feature type="signal peptide" evidence="2">
    <location>
        <begin position="1"/>
        <end position="17"/>
    </location>
</feature>
<evidence type="ECO:0000256" key="2">
    <source>
        <dbReference type="SAM" id="SignalP"/>
    </source>
</evidence>
<sequence>MKSITIIASLLTATVLGLPNLQRRTWKDHETGLEIRNVGYQGDGFYLAAFDENGVASIEFTPAGELNMTAPINDDDAPATEIDARALSKRAPTCDSNHHGNWGNLDIANVQLANNAQAHSGGTGYYPRGAWGWVFYANEASFFCNYEANYLTYTIIIDFHKAVSRHCGQTTYGFDRCRNDCGVRDAAVGLVELIDGYLYVWDVYGGLGQQASPHRQPAYFPVGVTTPADRTVLYLETGSSAAARSDTWGWVQASERRQIPIDAVKEGLEDDGTGSPPARGSGSTATIGADERALFPTRSCPTGADGSGRRTIQKLASTMMMVRGAKR</sequence>
<keyword evidence="2" id="KW-0732">Signal</keyword>
<evidence type="ECO:0000313" key="4">
    <source>
        <dbReference type="Proteomes" id="UP000293360"/>
    </source>
</evidence>
<name>A0A4Q4SW43_9PEZI</name>